<evidence type="ECO:0000256" key="3">
    <source>
        <dbReference type="SAM" id="MobiDB-lite"/>
    </source>
</evidence>
<feature type="region of interest" description="Disordered" evidence="3">
    <location>
        <begin position="287"/>
        <end position="325"/>
    </location>
</feature>
<reference evidence="6" key="3">
    <citation type="submission" date="2022-06" db="UniProtKB">
        <authorList>
            <consortium name="EnsemblMetazoa"/>
        </authorList>
    </citation>
    <scope>IDENTIFICATION</scope>
</reference>
<keyword evidence="1 2" id="KW-1015">Disulfide bond</keyword>
<feature type="disulfide bond" evidence="2">
    <location>
        <begin position="214"/>
        <end position="229"/>
    </location>
</feature>
<feature type="transmembrane region" description="Helical" evidence="4">
    <location>
        <begin position="237"/>
        <end position="257"/>
    </location>
</feature>
<feature type="disulfide bond" evidence="2">
    <location>
        <begin position="202"/>
        <end position="220"/>
    </location>
</feature>
<dbReference type="SUPFAM" id="SSF57424">
    <property type="entry name" value="LDL receptor-like module"/>
    <property type="match status" value="1"/>
</dbReference>
<dbReference type="CDD" id="cd00112">
    <property type="entry name" value="LDLa"/>
    <property type="match status" value="1"/>
</dbReference>
<reference evidence="5" key="2">
    <citation type="submission" date="2020-01" db="EMBL/GenBank/DDBJ databases">
        <authorList>
            <person name="Korhonen P.K.K."/>
            <person name="Guangxu M.G."/>
            <person name="Wang T.W."/>
            <person name="Stroehlein A.J.S."/>
            <person name="Young N.D."/>
            <person name="Ang C.-S.A."/>
            <person name="Fernando D.W.F."/>
            <person name="Lu H.L."/>
            <person name="Taylor S.T."/>
            <person name="Ehtesham M.E.M."/>
            <person name="Najaraj S.H.N."/>
            <person name="Harsha G.H.G."/>
            <person name="Madugundu A.M."/>
            <person name="Renuse S.R."/>
            <person name="Holt D.H."/>
            <person name="Pandey A.P."/>
            <person name="Papenfuss A.P."/>
            <person name="Gasser R.B.G."/>
            <person name="Fischer K.F."/>
        </authorList>
    </citation>
    <scope>NUCLEOTIDE SEQUENCE</scope>
    <source>
        <strain evidence="5">SSS_KF_BRIS2020</strain>
    </source>
</reference>
<dbReference type="SUPFAM" id="SSF49854">
    <property type="entry name" value="Spermadhesin, CUB domain"/>
    <property type="match status" value="1"/>
</dbReference>
<dbReference type="PROSITE" id="PS50068">
    <property type="entry name" value="LDLRA_2"/>
    <property type="match status" value="1"/>
</dbReference>
<dbReference type="InterPro" id="IPR035914">
    <property type="entry name" value="Sperma_CUB_dom_sf"/>
</dbReference>
<dbReference type="AlphaFoldDB" id="A0A834R7S4"/>
<evidence type="ECO:0008006" key="8">
    <source>
        <dbReference type="Google" id="ProtNLM"/>
    </source>
</evidence>
<protein>
    <recommendedName>
        <fullName evidence="8">CUB domain-containing protein</fullName>
    </recommendedName>
</protein>
<reference evidence="7" key="1">
    <citation type="journal article" date="2020" name="PLoS Negl. Trop. Dis.">
        <title>High-quality nuclear genome for Sarcoptes scabiei-A critical resource for a neglected parasite.</title>
        <authorList>
            <person name="Korhonen P.K."/>
            <person name="Gasser R.B."/>
            <person name="Ma G."/>
            <person name="Wang T."/>
            <person name="Stroehlein A.J."/>
            <person name="Young N.D."/>
            <person name="Ang C.S."/>
            <person name="Fernando D.D."/>
            <person name="Lu H.C."/>
            <person name="Taylor S."/>
            <person name="Reynolds S.L."/>
            <person name="Mofiz E."/>
            <person name="Najaraj S.H."/>
            <person name="Gowda H."/>
            <person name="Madugundu A."/>
            <person name="Renuse S."/>
            <person name="Holt D."/>
            <person name="Pandey A."/>
            <person name="Papenfuss A.T."/>
            <person name="Fischer K."/>
        </authorList>
    </citation>
    <scope>NUCLEOTIDE SEQUENCE [LARGE SCALE GENOMIC DNA]</scope>
</reference>
<dbReference type="EMBL" id="WVUK01000058">
    <property type="protein sequence ID" value="KAF7491822.1"/>
    <property type="molecule type" value="Genomic_DNA"/>
</dbReference>
<keyword evidence="4" id="KW-0812">Transmembrane</keyword>
<name>A0A834R7S4_SARSC</name>
<evidence type="ECO:0000256" key="2">
    <source>
        <dbReference type="PROSITE-ProRule" id="PRU00124"/>
    </source>
</evidence>
<dbReference type="InterPro" id="IPR002172">
    <property type="entry name" value="LDrepeatLR_classA_rpt"/>
</dbReference>
<gene>
    <name evidence="5" type="ORF">SSS_162</name>
</gene>
<keyword evidence="4" id="KW-0472">Membrane</keyword>
<organism evidence="5">
    <name type="scientific">Sarcoptes scabiei</name>
    <name type="common">Itch mite</name>
    <name type="synonym">Acarus scabiei</name>
    <dbReference type="NCBI Taxonomy" id="52283"/>
    <lineage>
        <taxon>Eukaryota</taxon>
        <taxon>Metazoa</taxon>
        <taxon>Ecdysozoa</taxon>
        <taxon>Arthropoda</taxon>
        <taxon>Chelicerata</taxon>
        <taxon>Arachnida</taxon>
        <taxon>Acari</taxon>
        <taxon>Acariformes</taxon>
        <taxon>Sarcoptiformes</taxon>
        <taxon>Astigmata</taxon>
        <taxon>Psoroptidia</taxon>
        <taxon>Sarcoptoidea</taxon>
        <taxon>Sarcoptidae</taxon>
        <taxon>Sarcoptinae</taxon>
        <taxon>Sarcoptes</taxon>
    </lineage>
</organism>
<evidence type="ECO:0000313" key="5">
    <source>
        <dbReference type="EMBL" id="KAF7491822.1"/>
    </source>
</evidence>
<sequence length="360" mass="40719">MMISSPSFLTLSSSRVSSITTKSTQTKNFLLSIVSIGLFVLSCCQGSHYTKYHISDFCTEISSNRVIELRPNSNMTAIMIKLKRESYRPRMNCTIRLTTMPGFGLMAFVTKLKLRRYNSLSDYIEFVSNNQSLIKFLGNNQEIVPKKTILTNSVQNVMMIIRFVSDSFHYSLQGKGFKIVVNLYSPIINQECDKELGLNLNCQNKFCIDDLLECDGIDNCRNDFDEIQCGENSETKLSLYVFLSTLAVMFFLMIMFLMKNKDRRKDIVRKMSHVYANNHPILYVMENHNGSTTTSSSSSSTERCSSHSPTEASSNSTSSNLDNINGVKRKSPLSLIHNNLSLSLPSGIEIPHSNHKPRLI</sequence>
<evidence type="ECO:0000256" key="1">
    <source>
        <dbReference type="ARBA" id="ARBA00023157"/>
    </source>
</evidence>
<comment type="caution">
    <text evidence="2">Lacks conserved residue(s) required for the propagation of feature annotation.</text>
</comment>
<feature type="compositionally biased region" description="Low complexity" evidence="3">
    <location>
        <begin position="291"/>
        <end position="319"/>
    </location>
</feature>
<dbReference type="Proteomes" id="UP000070412">
    <property type="component" value="Unassembled WGS sequence"/>
</dbReference>
<evidence type="ECO:0000313" key="7">
    <source>
        <dbReference type="Proteomes" id="UP000070412"/>
    </source>
</evidence>
<accession>A0A834R7S4</accession>
<keyword evidence="7" id="KW-1185">Reference proteome</keyword>
<dbReference type="OrthoDB" id="6514358at2759"/>
<evidence type="ECO:0000313" key="6">
    <source>
        <dbReference type="EnsemblMetazoa" id="KAF7491822.1"/>
    </source>
</evidence>
<dbReference type="EnsemblMetazoa" id="SSS_162s_mrna">
    <property type="protein sequence ID" value="KAF7491822.1"/>
    <property type="gene ID" value="SSS_162"/>
</dbReference>
<keyword evidence="4" id="KW-1133">Transmembrane helix</keyword>
<dbReference type="InterPro" id="IPR036055">
    <property type="entry name" value="LDL_receptor-like_sf"/>
</dbReference>
<evidence type="ECO:0000256" key="4">
    <source>
        <dbReference type="SAM" id="Phobius"/>
    </source>
</evidence>
<dbReference type="Gene3D" id="2.60.120.290">
    <property type="entry name" value="Spermadhesin, CUB domain"/>
    <property type="match status" value="1"/>
</dbReference>
<proteinExistence type="predicted"/>